<name>Q2SHJ5_HAHCH</name>
<protein>
    <submittedName>
        <fullName evidence="1">Uncharacterized protein</fullName>
    </submittedName>
</protein>
<organism evidence="1 2">
    <name type="scientific">Hahella chejuensis (strain KCTC 2396)</name>
    <dbReference type="NCBI Taxonomy" id="349521"/>
    <lineage>
        <taxon>Bacteria</taxon>
        <taxon>Pseudomonadati</taxon>
        <taxon>Pseudomonadota</taxon>
        <taxon>Gammaproteobacteria</taxon>
        <taxon>Oceanospirillales</taxon>
        <taxon>Hahellaceae</taxon>
        <taxon>Hahella</taxon>
    </lineage>
</organism>
<sequence>MGQVACRLQKVRVAVDVSRRGGEELLTREKRHEAPQ</sequence>
<dbReference type="STRING" id="349521.HCH_03114"/>
<dbReference type="HOGENOM" id="CLU_3356507_0_0_6"/>
<dbReference type="AlphaFoldDB" id="Q2SHJ5"/>
<proteinExistence type="predicted"/>
<evidence type="ECO:0000313" key="1">
    <source>
        <dbReference type="EMBL" id="ABC29879.1"/>
    </source>
</evidence>
<gene>
    <name evidence="1" type="ordered locus">HCH_03114</name>
</gene>
<dbReference type="EMBL" id="CP000155">
    <property type="protein sequence ID" value="ABC29879.1"/>
    <property type="molecule type" value="Genomic_DNA"/>
</dbReference>
<evidence type="ECO:0000313" key="2">
    <source>
        <dbReference type="Proteomes" id="UP000000238"/>
    </source>
</evidence>
<reference evidence="1 2" key="1">
    <citation type="journal article" date="2005" name="Nucleic Acids Res.">
        <title>Genomic blueprint of Hahella chejuensis, a marine microbe producing an algicidal agent.</title>
        <authorList>
            <person name="Jeong H."/>
            <person name="Yim J.H."/>
            <person name="Lee C."/>
            <person name="Choi S.-H."/>
            <person name="Park Y.K."/>
            <person name="Yoon S.H."/>
            <person name="Hur C.-G."/>
            <person name="Kang H.-Y."/>
            <person name="Kim D."/>
            <person name="Lee H.H."/>
            <person name="Park K.H."/>
            <person name="Park S.-H."/>
            <person name="Park H.-S."/>
            <person name="Lee H.K."/>
            <person name="Oh T.K."/>
            <person name="Kim J.F."/>
        </authorList>
    </citation>
    <scope>NUCLEOTIDE SEQUENCE [LARGE SCALE GENOMIC DNA]</scope>
    <source>
        <strain evidence="1 2">KCTC 2396</strain>
    </source>
</reference>
<keyword evidence="2" id="KW-1185">Reference proteome</keyword>
<accession>Q2SHJ5</accession>
<dbReference type="KEGG" id="hch:HCH_03114"/>
<dbReference type="Proteomes" id="UP000000238">
    <property type="component" value="Chromosome"/>
</dbReference>